<dbReference type="KEGG" id="rml:FF011L_12650"/>
<dbReference type="PANTHER" id="PTHR30367">
    <property type="entry name" value="P-HYDROXYBENZOIC ACID EFFLUX PUMP SUBUNIT AAEA-RELATED"/>
    <property type="match status" value="1"/>
</dbReference>
<protein>
    <submittedName>
        <fullName evidence="5">Multidrug resistance protein MdtN</fullName>
    </submittedName>
</protein>
<feature type="region of interest" description="Disordered" evidence="2">
    <location>
        <begin position="457"/>
        <end position="501"/>
    </location>
</feature>
<reference evidence="5 6" key="1">
    <citation type="submission" date="2019-02" db="EMBL/GenBank/DDBJ databases">
        <title>Deep-cultivation of Planctomycetes and their phenomic and genomic characterization uncovers novel biology.</title>
        <authorList>
            <person name="Wiegand S."/>
            <person name="Jogler M."/>
            <person name="Boedeker C."/>
            <person name="Pinto D."/>
            <person name="Vollmers J."/>
            <person name="Rivas-Marin E."/>
            <person name="Kohn T."/>
            <person name="Peeters S.H."/>
            <person name="Heuer A."/>
            <person name="Rast P."/>
            <person name="Oberbeckmann S."/>
            <person name="Bunk B."/>
            <person name="Jeske O."/>
            <person name="Meyerdierks A."/>
            <person name="Storesund J.E."/>
            <person name="Kallscheuer N."/>
            <person name="Luecker S."/>
            <person name="Lage O.M."/>
            <person name="Pohl T."/>
            <person name="Merkel B.J."/>
            <person name="Hornburger P."/>
            <person name="Mueller R.-W."/>
            <person name="Bruemmer F."/>
            <person name="Labrenz M."/>
            <person name="Spormann A.M."/>
            <person name="Op den Camp H."/>
            <person name="Overmann J."/>
            <person name="Amann R."/>
            <person name="Jetten M.S.M."/>
            <person name="Mascher T."/>
            <person name="Medema M.H."/>
            <person name="Devos D.P."/>
            <person name="Kaster A.-K."/>
            <person name="Ovreas L."/>
            <person name="Rohde M."/>
            <person name="Galperin M.Y."/>
            <person name="Jogler C."/>
        </authorList>
    </citation>
    <scope>NUCLEOTIDE SEQUENCE [LARGE SCALE GENOMIC DNA]</scope>
    <source>
        <strain evidence="5 6">FF011L</strain>
    </source>
</reference>
<evidence type="ECO:0000259" key="4">
    <source>
        <dbReference type="Pfam" id="PF25917"/>
    </source>
</evidence>
<evidence type="ECO:0000256" key="1">
    <source>
        <dbReference type="SAM" id="Coils"/>
    </source>
</evidence>
<dbReference type="AlphaFoldDB" id="A0A517MC96"/>
<evidence type="ECO:0000313" key="5">
    <source>
        <dbReference type="EMBL" id="QDS92518.1"/>
    </source>
</evidence>
<dbReference type="Gene3D" id="2.40.30.170">
    <property type="match status" value="1"/>
</dbReference>
<dbReference type="SUPFAM" id="SSF111369">
    <property type="entry name" value="HlyD-like secretion proteins"/>
    <property type="match status" value="2"/>
</dbReference>
<name>A0A517MC96_9BACT</name>
<dbReference type="InterPro" id="IPR050393">
    <property type="entry name" value="MFP_Efflux_Pump"/>
</dbReference>
<keyword evidence="3" id="KW-0812">Transmembrane</keyword>
<dbReference type="InterPro" id="IPR058625">
    <property type="entry name" value="MdtA-like_BSH"/>
</dbReference>
<dbReference type="Proteomes" id="UP000320672">
    <property type="component" value="Chromosome"/>
</dbReference>
<organism evidence="5 6">
    <name type="scientific">Roseimaritima multifibrata</name>
    <dbReference type="NCBI Taxonomy" id="1930274"/>
    <lineage>
        <taxon>Bacteria</taxon>
        <taxon>Pseudomonadati</taxon>
        <taxon>Planctomycetota</taxon>
        <taxon>Planctomycetia</taxon>
        <taxon>Pirellulales</taxon>
        <taxon>Pirellulaceae</taxon>
        <taxon>Roseimaritima</taxon>
    </lineage>
</organism>
<feature type="coiled-coil region" evidence="1">
    <location>
        <begin position="233"/>
        <end position="276"/>
    </location>
</feature>
<sequence length="601" mass="64980">MSDSNPNSSDLSVSTGPSDSPTASPYSPAPSGGGQPRRSGIGMSLLWNFVIPCLILAGAFGIFVWFGVSAAEERPPADQSLAGRMQRLPTADVQQVRGLAEIGNQLNLEVDGVVVPFREVQIATEVAGRVISKSPACEAGNYVTEGQLLCQIDPQDYELEVDRLVQAVSQAKQTIEELEQEKTNSQRLVEIAESDIALRTREVNRLESLRAGFSSESERDFAQQALLQSRQVMTTAKNQLELLTKRRAGLEASLAIAEVQLRVARLNLERTQIRAKVSGVIVREDAELNSFVQRGSTILTIEDTSKAEVAVNLRMDHLFWVLNQDRGNQVNSEDALSLPDQHGYRLPQTAATIEYEVTGRDDSVYKWSGQLMRYDGIGLDQQTRTAPVRIVVDNPRRFEKPDGSESLASGPTALLRGMFVKVVLHIKPQRELVLLPALAMQPGSRIWQFTPDPSVLDVKKEPAGTDAKPADAAGTADEGSGPAETLADEPADGEEDEAEKTAPFVMEDWVAGRVLVIDRVRAIESTSLQLGNLGDGKVKEGVAGESSATKFWICEVAGGALKPGDYVVTSPLTAVSLDTPLSVRVPRAQTAPGQLPVASIP</sequence>
<dbReference type="Gene3D" id="1.10.287.470">
    <property type="entry name" value="Helix hairpin bin"/>
    <property type="match status" value="1"/>
</dbReference>
<evidence type="ECO:0000313" key="6">
    <source>
        <dbReference type="Proteomes" id="UP000320672"/>
    </source>
</evidence>
<dbReference type="OrthoDB" id="233363at2"/>
<feature type="region of interest" description="Disordered" evidence="2">
    <location>
        <begin position="1"/>
        <end position="35"/>
    </location>
</feature>
<dbReference type="PANTHER" id="PTHR30367:SF1">
    <property type="entry name" value="MULTIDRUG RESISTANCE PROTEIN MDTN"/>
    <property type="match status" value="1"/>
</dbReference>
<dbReference type="RefSeq" id="WP_145350756.1">
    <property type="nucleotide sequence ID" value="NZ_CP036262.1"/>
</dbReference>
<feature type="compositionally biased region" description="Acidic residues" evidence="2">
    <location>
        <begin position="486"/>
        <end position="498"/>
    </location>
</feature>
<dbReference type="Pfam" id="PF25917">
    <property type="entry name" value="BSH_RND"/>
    <property type="match status" value="1"/>
</dbReference>
<feature type="domain" description="Multidrug resistance protein MdtA-like barrel-sandwich hybrid" evidence="4">
    <location>
        <begin position="118"/>
        <end position="295"/>
    </location>
</feature>
<keyword evidence="6" id="KW-1185">Reference proteome</keyword>
<dbReference type="Gene3D" id="2.40.50.100">
    <property type="match status" value="1"/>
</dbReference>
<feature type="transmembrane region" description="Helical" evidence="3">
    <location>
        <begin position="45"/>
        <end position="68"/>
    </location>
</feature>
<gene>
    <name evidence="5" type="primary">mdtN_1</name>
    <name evidence="5" type="ORF">FF011L_12650</name>
</gene>
<feature type="compositionally biased region" description="Polar residues" evidence="2">
    <location>
        <begin position="1"/>
        <end position="16"/>
    </location>
</feature>
<keyword evidence="3" id="KW-1133">Transmembrane helix</keyword>
<dbReference type="EMBL" id="CP036262">
    <property type="protein sequence ID" value="QDS92518.1"/>
    <property type="molecule type" value="Genomic_DNA"/>
</dbReference>
<feature type="coiled-coil region" evidence="1">
    <location>
        <begin position="161"/>
        <end position="195"/>
    </location>
</feature>
<proteinExistence type="predicted"/>
<evidence type="ECO:0000256" key="3">
    <source>
        <dbReference type="SAM" id="Phobius"/>
    </source>
</evidence>
<evidence type="ECO:0000256" key="2">
    <source>
        <dbReference type="SAM" id="MobiDB-lite"/>
    </source>
</evidence>
<keyword evidence="3" id="KW-0472">Membrane</keyword>
<feature type="compositionally biased region" description="Low complexity" evidence="2">
    <location>
        <begin position="17"/>
        <end position="30"/>
    </location>
</feature>
<keyword evidence="1" id="KW-0175">Coiled coil</keyword>
<accession>A0A517MC96</accession>